<feature type="domain" description="SnoaL-like" evidence="1">
    <location>
        <begin position="11"/>
        <end position="115"/>
    </location>
</feature>
<dbReference type="RefSeq" id="WP_344292961.1">
    <property type="nucleotide sequence ID" value="NZ_BAAANJ010000001.1"/>
</dbReference>
<dbReference type="Pfam" id="PF12680">
    <property type="entry name" value="SnoaL_2"/>
    <property type="match status" value="1"/>
</dbReference>
<dbReference type="InterPro" id="IPR032710">
    <property type="entry name" value="NTF2-like_dom_sf"/>
</dbReference>
<proteinExistence type="predicted"/>
<reference evidence="2 3" key="1">
    <citation type="journal article" date="2019" name="Int. J. Syst. Evol. Microbiol.">
        <title>The Global Catalogue of Microorganisms (GCM) 10K type strain sequencing project: providing services to taxonomists for standard genome sequencing and annotation.</title>
        <authorList>
            <consortium name="The Broad Institute Genomics Platform"/>
            <consortium name="The Broad Institute Genome Sequencing Center for Infectious Disease"/>
            <person name="Wu L."/>
            <person name="Ma J."/>
        </authorList>
    </citation>
    <scope>NUCLEOTIDE SEQUENCE [LARGE SCALE GENOMIC DNA]</scope>
    <source>
        <strain evidence="2 3">JCM 14322</strain>
    </source>
</reference>
<evidence type="ECO:0000313" key="3">
    <source>
        <dbReference type="Proteomes" id="UP001500002"/>
    </source>
</evidence>
<gene>
    <name evidence="2" type="ORF">GCM10009749_04520</name>
</gene>
<name>A0ABN2LUH9_9MICO</name>
<dbReference type="InterPro" id="IPR037401">
    <property type="entry name" value="SnoaL-like"/>
</dbReference>
<evidence type="ECO:0000313" key="2">
    <source>
        <dbReference type="EMBL" id="GAA1799783.1"/>
    </source>
</evidence>
<dbReference type="SUPFAM" id="SSF54427">
    <property type="entry name" value="NTF2-like"/>
    <property type="match status" value="1"/>
</dbReference>
<evidence type="ECO:0000259" key="1">
    <source>
        <dbReference type="Pfam" id="PF12680"/>
    </source>
</evidence>
<dbReference type="Gene3D" id="3.10.450.50">
    <property type="match status" value="1"/>
</dbReference>
<dbReference type="EMBL" id="BAAANJ010000001">
    <property type="protein sequence ID" value="GAA1799783.1"/>
    <property type="molecule type" value="Genomic_DNA"/>
</dbReference>
<accession>A0ABN2LUH9</accession>
<dbReference type="Proteomes" id="UP001500002">
    <property type="component" value="Unassembled WGS sequence"/>
</dbReference>
<sequence>MSTHPNIGVIDRMTEAIVENDRESLGRIFTDDMVFHGRGPIPFAGDHAGVDGVLTAIGTVFELTDGNVTLEQLFCVADDEWGAEWEHAEFARNGRTLDMQNAFVYRFVDGRVREWWFIAAGPADAAGFWA</sequence>
<keyword evidence="3" id="KW-1185">Reference proteome</keyword>
<protein>
    <recommendedName>
        <fullName evidence="1">SnoaL-like domain-containing protein</fullName>
    </recommendedName>
</protein>
<organism evidence="2 3">
    <name type="scientific">Agromyces neolithicus</name>
    <dbReference type="NCBI Taxonomy" id="269420"/>
    <lineage>
        <taxon>Bacteria</taxon>
        <taxon>Bacillati</taxon>
        <taxon>Actinomycetota</taxon>
        <taxon>Actinomycetes</taxon>
        <taxon>Micrococcales</taxon>
        <taxon>Microbacteriaceae</taxon>
        <taxon>Agromyces</taxon>
    </lineage>
</organism>
<comment type="caution">
    <text evidence="2">The sequence shown here is derived from an EMBL/GenBank/DDBJ whole genome shotgun (WGS) entry which is preliminary data.</text>
</comment>